<keyword evidence="1" id="KW-1133">Transmembrane helix</keyword>
<dbReference type="InterPro" id="IPR011047">
    <property type="entry name" value="Quinoprotein_ADH-like_sf"/>
</dbReference>
<dbReference type="AlphaFoldDB" id="A0A146K536"/>
<proteinExistence type="predicted"/>
<sequence>KVNAFKVQLTDFLAIILAILIVPLLIKRSTDTKLIQMATNMKIYSSSYFPHVKAPLITANIHQQFKTQLLNVPHMLFPGYDSDLKRSFIDAVAFTGIQTEMMYSQQFSGLQFRTPYVKHVPLVKDQTRLIVESQWKNRTAHFSAETGCAGRIILLQQDISSNEVFGLTDIGELFLLDSKLRLLQKTSDLQFSTIKNPKLIKIGDLISLVALDGDNLVNAQWNFVKNKIVFQNSFLQLKLTPQNSILSTYYLTDGRQINNSFEVFREAMNSIYSDEDVQIGSTDTILVYKTKHQLSCFSVKTGEEVVHFQLKPGVSYQVDGDEIIIHFISNPDIRSKITKYDLVSQTISGDSMADFDLAIRFVVPVSDYSDQFESLLQTDFAQLRPSNVSVVNPVIFQKANFQSVLVLVTPSGQLAAFDSGTGQSLWTVNIKDFSAKNAHLKVQMNGEQHYIILHTQSQLYVYAADGIMLGNFNISGGTQDQNDFNFDEIEQKIKFQANLVHMHPFELKKALLIVRGDQMDIFGLTQEEKALNNFWERSMLLILAILILAVVLRAAIGEKVEKD</sequence>
<keyword evidence="1" id="KW-0472">Membrane</keyword>
<protein>
    <submittedName>
        <fullName evidence="2">PQQ-like domain-containing protein</fullName>
    </submittedName>
</protein>
<reference evidence="2" key="1">
    <citation type="submission" date="2015-07" db="EMBL/GenBank/DDBJ databases">
        <title>Adaptation to a free-living lifestyle via gene acquisitions in the diplomonad Trepomonas sp. PC1.</title>
        <authorList>
            <person name="Xu F."/>
            <person name="Jerlstrom-Hultqvist J."/>
            <person name="Kolisko M."/>
            <person name="Simpson A.G.B."/>
            <person name="Roger A.J."/>
            <person name="Svard S.G."/>
            <person name="Andersson J.O."/>
        </authorList>
    </citation>
    <scope>NUCLEOTIDE SEQUENCE</scope>
    <source>
        <strain evidence="2">PC1</strain>
    </source>
</reference>
<gene>
    <name evidence="2" type="ORF">TPC1_17553</name>
</gene>
<feature type="transmembrane region" description="Helical" evidence="1">
    <location>
        <begin position="539"/>
        <end position="556"/>
    </location>
</feature>
<organism evidence="2">
    <name type="scientific">Trepomonas sp. PC1</name>
    <dbReference type="NCBI Taxonomy" id="1076344"/>
    <lineage>
        <taxon>Eukaryota</taxon>
        <taxon>Metamonada</taxon>
        <taxon>Diplomonadida</taxon>
        <taxon>Hexamitidae</taxon>
        <taxon>Hexamitinae</taxon>
        <taxon>Trepomonas</taxon>
    </lineage>
</organism>
<feature type="non-terminal residue" evidence="2">
    <location>
        <position position="1"/>
    </location>
</feature>
<evidence type="ECO:0000313" key="2">
    <source>
        <dbReference type="EMBL" id="JAP90975.1"/>
    </source>
</evidence>
<dbReference type="EMBL" id="GDID01005631">
    <property type="protein sequence ID" value="JAP90975.1"/>
    <property type="molecule type" value="Transcribed_RNA"/>
</dbReference>
<keyword evidence="1" id="KW-0812">Transmembrane</keyword>
<accession>A0A146K536</accession>
<feature type="transmembrane region" description="Helical" evidence="1">
    <location>
        <begin position="6"/>
        <end position="26"/>
    </location>
</feature>
<dbReference type="SUPFAM" id="SSF50998">
    <property type="entry name" value="Quinoprotein alcohol dehydrogenase-like"/>
    <property type="match status" value="1"/>
</dbReference>
<evidence type="ECO:0000256" key="1">
    <source>
        <dbReference type="SAM" id="Phobius"/>
    </source>
</evidence>
<name>A0A146K536_9EUKA</name>